<feature type="coiled-coil region" evidence="1">
    <location>
        <begin position="181"/>
        <end position="209"/>
    </location>
</feature>
<dbReference type="Pfam" id="PF13725">
    <property type="entry name" value="tRNA_bind_2"/>
    <property type="match status" value="1"/>
</dbReference>
<keyword evidence="1" id="KW-0175">Coiled coil</keyword>
<evidence type="ECO:0000259" key="3">
    <source>
        <dbReference type="Pfam" id="PF13718"/>
    </source>
</evidence>
<evidence type="ECO:0000256" key="1">
    <source>
        <dbReference type="SAM" id="Coils"/>
    </source>
</evidence>
<dbReference type="InterPro" id="IPR027992">
    <property type="entry name" value="tRNA_bind_dom"/>
</dbReference>
<protein>
    <submittedName>
        <fullName evidence="6">CYCLIN domain-containing protein</fullName>
    </submittedName>
</protein>
<dbReference type="GO" id="GO:0005730">
    <property type="term" value="C:nucleolus"/>
    <property type="evidence" value="ECO:0007669"/>
    <property type="project" value="TreeGrafter"/>
</dbReference>
<dbReference type="PANTHER" id="PTHR10925">
    <property type="entry name" value="N-ACETYLTRANSFERASE 10"/>
    <property type="match status" value="1"/>
</dbReference>
<dbReference type="AlphaFoldDB" id="A0A7I4XSI3"/>
<dbReference type="InterPro" id="IPR000182">
    <property type="entry name" value="GNAT_dom"/>
</dbReference>
<keyword evidence="5" id="KW-1185">Reference proteome</keyword>
<dbReference type="Pfam" id="PF13718">
    <property type="entry name" value="GNAT_acetyltr_2"/>
    <property type="match status" value="1"/>
</dbReference>
<dbReference type="InterPro" id="IPR032672">
    <property type="entry name" value="TmcA/NAT10/Kre33"/>
</dbReference>
<dbReference type="WBParaSite" id="HCON_00002310-00001">
    <property type="protein sequence ID" value="HCON_00002310-00001"/>
    <property type="gene ID" value="HCON_00002310"/>
</dbReference>
<dbReference type="GO" id="GO:1904812">
    <property type="term" value="P:rRNA acetylation involved in maturation of SSU-rRNA"/>
    <property type="evidence" value="ECO:0007669"/>
    <property type="project" value="TreeGrafter"/>
</dbReference>
<evidence type="ECO:0000259" key="4">
    <source>
        <dbReference type="Pfam" id="PF13725"/>
    </source>
</evidence>
<dbReference type="GO" id="GO:0000049">
    <property type="term" value="F:tRNA binding"/>
    <property type="evidence" value="ECO:0007669"/>
    <property type="project" value="TreeGrafter"/>
</dbReference>
<feature type="region of interest" description="Disordered" evidence="2">
    <location>
        <begin position="239"/>
        <end position="266"/>
    </location>
</feature>
<dbReference type="PANTHER" id="PTHR10925:SF5">
    <property type="entry name" value="RNA CYTIDINE ACETYLTRANSFERASE"/>
    <property type="match status" value="1"/>
</dbReference>
<evidence type="ECO:0000313" key="5">
    <source>
        <dbReference type="Proteomes" id="UP000025227"/>
    </source>
</evidence>
<dbReference type="GO" id="GO:1990883">
    <property type="term" value="F:18S rRNA cytidine N-acetyltransferase activity"/>
    <property type="evidence" value="ECO:0007669"/>
    <property type="project" value="TreeGrafter"/>
</dbReference>
<organism evidence="5 6">
    <name type="scientific">Haemonchus contortus</name>
    <name type="common">Barber pole worm</name>
    <dbReference type="NCBI Taxonomy" id="6289"/>
    <lineage>
        <taxon>Eukaryota</taxon>
        <taxon>Metazoa</taxon>
        <taxon>Ecdysozoa</taxon>
        <taxon>Nematoda</taxon>
        <taxon>Chromadorea</taxon>
        <taxon>Rhabditida</taxon>
        <taxon>Rhabditina</taxon>
        <taxon>Rhabditomorpha</taxon>
        <taxon>Strongyloidea</taxon>
        <taxon>Trichostrongylidae</taxon>
        <taxon>Haemonchus</taxon>
    </lineage>
</organism>
<feature type="domain" description="N-acetyltransferase" evidence="3">
    <location>
        <begin position="2"/>
        <end position="58"/>
    </location>
</feature>
<feature type="domain" description="Possible tRNA binding" evidence="4">
    <location>
        <begin position="96"/>
        <end position="228"/>
    </location>
</feature>
<evidence type="ECO:0000256" key="2">
    <source>
        <dbReference type="SAM" id="MobiDB-lite"/>
    </source>
</evidence>
<dbReference type="OrthoDB" id="10067491at2759"/>
<accession>A0A7I4XSI3</accession>
<feature type="compositionally biased region" description="Basic residues" evidence="2">
    <location>
        <begin position="254"/>
        <end position="266"/>
    </location>
</feature>
<dbReference type="Proteomes" id="UP000025227">
    <property type="component" value="Unplaced"/>
</dbReference>
<name>A0A7I4XSI3_HAECO</name>
<reference evidence="6" key="1">
    <citation type="submission" date="2020-12" db="UniProtKB">
        <authorList>
            <consortium name="WormBaseParasite"/>
        </authorList>
    </citation>
    <scope>IDENTIFICATION</scope>
    <source>
        <strain evidence="6">MHco3</strain>
    </source>
</reference>
<proteinExistence type="predicted"/>
<sequence>MRLSERKAERLDYLGVSFGLTLNLLNFGKKKRLRYPSIFVKHLVQLTGEYTCAMLKRMDDESESTDSWLLRTFANFRYTATILAVIRVQEITNKPRVKLSTVQAAVLLGFGLQHKNAENVQEELDIPQSQVYALQSKTIRKLSDEFDTMCMDSIRELIPDKARDVDKEEQSAAVSHLKPLAESLEDELNKAAEEIRERQMRDKKALLEETEDLSQYEINVDTKTLAKASDIKMIYSRPLSALKRQQNDDDGSVRKKKKKLFKKKQI</sequence>
<dbReference type="GO" id="GO:0030686">
    <property type="term" value="C:90S preribosome"/>
    <property type="evidence" value="ECO:0007669"/>
    <property type="project" value="TreeGrafter"/>
</dbReference>
<evidence type="ECO:0000313" key="6">
    <source>
        <dbReference type="WBParaSite" id="HCON_00002310-00001"/>
    </source>
</evidence>